<proteinExistence type="predicted"/>
<feature type="non-terminal residue" evidence="1">
    <location>
        <position position="1"/>
    </location>
</feature>
<dbReference type="AlphaFoldDB" id="X1RI30"/>
<organism evidence="1">
    <name type="scientific">marine sediment metagenome</name>
    <dbReference type="NCBI Taxonomy" id="412755"/>
    <lineage>
        <taxon>unclassified sequences</taxon>
        <taxon>metagenomes</taxon>
        <taxon>ecological metagenomes</taxon>
    </lineage>
</organism>
<sequence length="33" mass="4059">IQSTVQYYTLLLPVRFIFYWMKEPVYSPEDDTD</sequence>
<accession>X1RI30</accession>
<evidence type="ECO:0000313" key="1">
    <source>
        <dbReference type="EMBL" id="GAI66626.1"/>
    </source>
</evidence>
<name>X1RI30_9ZZZZ</name>
<reference evidence="1" key="1">
    <citation type="journal article" date="2014" name="Front. Microbiol.">
        <title>High frequency of phylogenetically diverse reductive dehalogenase-homologous genes in deep subseafloor sedimentary metagenomes.</title>
        <authorList>
            <person name="Kawai M."/>
            <person name="Futagami T."/>
            <person name="Toyoda A."/>
            <person name="Takaki Y."/>
            <person name="Nishi S."/>
            <person name="Hori S."/>
            <person name="Arai W."/>
            <person name="Tsubouchi T."/>
            <person name="Morono Y."/>
            <person name="Uchiyama I."/>
            <person name="Ito T."/>
            <person name="Fujiyama A."/>
            <person name="Inagaki F."/>
            <person name="Takami H."/>
        </authorList>
    </citation>
    <scope>NUCLEOTIDE SEQUENCE</scope>
    <source>
        <strain evidence="1">Expedition CK06-06</strain>
    </source>
</reference>
<dbReference type="EMBL" id="BARV01043840">
    <property type="protein sequence ID" value="GAI66626.1"/>
    <property type="molecule type" value="Genomic_DNA"/>
</dbReference>
<gene>
    <name evidence="1" type="ORF">S06H3_65231</name>
</gene>
<comment type="caution">
    <text evidence="1">The sequence shown here is derived from an EMBL/GenBank/DDBJ whole genome shotgun (WGS) entry which is preliminary data.</text>
</comment>
<protein>
    <submittedName>
        <fullName evidence="1">Uncharacterized protein</fullName>
    </submittedName>
</protein>